<evidence type="ECO:0000256" key="6">
    <source>
        <dbReference type="SAM" id="Phobius"/>
    </source>
</evidence>
<reference evidence="8 9" key="1">
    <citation type="journal article" date="2013" name="Genome Announc.">
        <title>Draft Genome Sequence of the Lignocellulose Decomposer Thermobifida fusca Strain TM51.</title>
        <authorList>
            <person name="Toth A."/>
            <person name="Barna T."/>
            <person name="Nagy I."/>
            <person name="Horvath B."/>
            <person name="Nagy I."/>
            <person name="Tancsics A."/>
            <person name="Kriszt B."/>
            <person name="Baka E."/>
            <person name="Fekete C."/>
            <person name="Kukolya J."/>
        </authorList>
    </citation>
    <scope>NUCLEOTIDE SEQUENCE [LARGE SCALE GENOMIC DNA]</scope>
    <source>
        <strain evidence="8 9">TM51</strain>
    </source>
</reference>
<keyword evidence="5 6" id="KW-0472">Membrane</keyword>
<evidence type="ECO:0000256" key="5">
    <source>
        <dbReference type="ARBA" id="ARBA00023136"/>
    </source>
</evidence>
<evidence type="ECO:0000313" key="9">
    <source>
        <dbReference type="Proteomes" id="UP000014184"/>
    </source>
</evidence>
<evidence type="ECO:0000256" key="2">
    <source>
        <dbReference type="ARBA" id="ARBA00022475"/>
    </source>
</evidence>
<keyword evidence="9" id="KW-1185">Reference proteome</keyword>
<comment type="subcellular location">
    <subcellularLocation>
        <location evidence="1">Cell membrane</location>
        <topology evidence="1">Multi-pass membrane protein</topology>
    </subcellularLocation>
</comment>
<dbReference type="Pfam" id="PF00482">
    <property type="entry name" value="T2SSF"/>
    <property type="match status" value="1"/>
</dbReference>
<dbReference type="EMBL" id="AOSG01000002">
    <property type="protein sequence ID" value="EOR72767.1"/>
    <property type="molecule type" value="Genomic_DNA"/>
</dbReference>
<keyword evidence="4 6" id="KW-1133">Transmembrane helix</keyword>
<dbReference type="PANTHER" id="PTHR35007">
    <property type="entry name" value="INTEGRAL MEMBRANE PROTEIN-RELATED"/>
    <property type="match status" value="1"/>
</dbReference>
<name>A0A9P2WRN3_THEFU</name>
<keyword evidence="3 6" id="KW-0812">Transmembrane</keyword>
<accession>A0A9P2WRN3</accession>
<evidence type="ECO:0000259" key="7">
    <source>
        <dbReference type="Pfam" id="PF00482"/>
    </source>
</evidence>
<protein>
    <recommendedName>
        <fullName evidence="7">Type II secretion system protein GspF domain-containing protein</fullName>
    </recommendedName>
</protein>
<dbReference type="PANTHER" id="PTHR35007:SF3">
    <property type="entry name" value="POSSIBLE CONSERVED ALANINE RICH MEMBRANE PROTEIN"/>
    <property type="match status" value="1"/>
</dbReference>
<dbReference type="AlphaFoldDB" id="A0A9P2WRN3"/>
<evidence type="ECO:0000256" key="4">
    <source>
        <dbReference type="ARBA" id="ARBA00022989"/>
    </source>
</evidence>
<organism evidence="8 9">
    <name type="scientific">Thermobifida fusca TM51</name>
    <dbReference type="NCBI Taxonomy" id="1169414"/>
    <lineage>
        <taxon>Bacteria</taxon>
        <taxon>Bacillati</taxon>
        <taxon>Actinomycetota</taxon>
        <taxon>Actinomycetes</taxon>
        <taxon>Streptosporangiales</taxon>
        <taxon>Nocardiopsidaceae</taxon>
        <taxon>Thermobifida</taxon>
    </lineage>
</organism>
<feature type="domain" description="Type II secretion system protein GspF" evidence="7">
    <location>
        <begin position="110"/>
        <end position="231"/>
    </location>
</feature>
<evidence type="ECO:0000256" key="1">
    <source>
        <dbReference type="ARBA" id="ARBA00004651"/>
    </source>
</evidence>
<keyword evidence="2" id="KW-1003">Cell membrane</keyword>
<dbReference type="GO" id="GO:0005886">
    <property type="term" value="C:plasma membrane"/>
    <property type="evidence" value="ECO:0007669"/>
    <property type="project" value="UniProtKB-SubCell"/>
</dbReference>
<feature type="transmembrane region" description="Helical" evidence="6">
    <location>
        <begin position="52"/>
        <end position="84"/>
    </location>
</feature>
<proteinExistence type="predicted"/>
<evidence type="ECO:0000256" key="3">
    <source>
        <dbReference type="ARBA" id="ARBA00022692"/>
    </source>
</evidence>
<dbReference type="InterPro" id="IPR018076">
    <property type="entry name" value="T2SS_GspF_dom"/>
</dbReference>
<evidence type="ECO:0000313" key="8">
    <source>
        <dbReference type="EMBL" id="EOR72767.1"/>
    </source>
</evidence>
<feature type="transmembrane region" description="Helical" evidence="6">
    <location>
        <begin position="213"/>
        <end position="237"/>
    </location>
</feature>
<dbReference type="RefSeq" id="WP_016188021.1">
    <property type="nucleotide sequence ID" value="NZ_AOSG01000002.1"/>
</dbReference>
<sequence>MTGLDVAVIALAAGTGALAVGDGRSPAERRLAALSAPALRRPPRLLPRLPRMLAAAAVLAACWALGGAGLGLFGGALLAGFVVWRRKRAAASPPSAGRDTEITAVLPLALDLLAAGLRAGAHPTDMVAAVAQALGGPLGTALDGVARQLRLGADPARAWQSLHAPAELAAVGRALARASHTGAPLADVVESHAADCRRTARATALELAHRTGVAVVIPLGVCFLPAFVLLGVVPLAAGLVSGLVLP</sequence>
<dbReference type="Proteomes" id="UP000014184">
    <property type="component" value="Unassembled WGS sequence"/>
</dbReference>
<comment type="caution">
    <text evidence="8">The sequence shown here is derived from an EMBL/GenBank/DDBJ whole genome shotgun (WGS) entry which is preliminary data.</text>
</comment>
<gene>
    <name evidence="8" type="ORF">TM51_00951</name>
</gene>